<comment type="subcellular location">
    <subcellularLocation>
        <location evidence="1">Cell outer membrane</location>
    </subcellularLocation>
</comment>
<evidence type="ECO:0000256" key="3">
    <source>
        <dbReference type="ARBA" id="ARBA00022729"/>
    </source>
</evidence>
<accession>A0A315YY07</accession>
<evidence type="ECO:0000313" key="8">
    <source>
        <dbReference type="EMBL" id="PWJ35012.1"/>
    </source>
</evidence>
<reference evidence="8 9" key="1">
    <citation type="submission" date="2018-03" db="EMBL/GenBank/DDBJ databases">
        <title>Genomic Encyclopedia of Archaeal and Bacterial Type Strains, Phase II (KMG-II): from individual species to whole genera.</title>
        <authorList>
            <person name="Goeker M."/>
        </authorList>
    </citation>
    <scope>NUCLEOTIDE SEQUENCE [LARGE SCALE GENOMIC DNA]</scope>
    <source>
        <strain evidence="8 9">DSM 28229</strain>
    </source>
</reference>
<evidence type="ECO:0000313" key="9">
    <source>
        <dbReference type="Proteomes" id="UP000245535"/>
    </source>
</evidence>
<dbReference type="RefSeq" id="WP_109622784.1">
    <property type="nucleotide sequence ID" value="NZ_QGDO01000010.1"/>
</dbReference>
<dbReference type="Pfam" id="PF14322">
    <property type="entry name" value="SusD-like_3"/>
    <property type="match status" value="1"/>
</dbReference>
<keyword evidence="4" id="KW-0472">Membrane</keyword>
<organism evidence="8 9">
    <name type="scientific">Sediminitomix flava</name>
    <dbReference type="NCBI Taxonomy" id="379075"/>
    <lineage>
        <taxon>Bacteria</taxon>
        <taxon>Pseudomonadati</taxon>
        <taxon>Bacteroidota</taxon>
        <taxon>Cytophagia</taxon>
        <taxon>Cytophagales</taxon>
        <taxon>Flammeovirgaceae</taxon>
        <taxon>Sediminitomix</taxon>
    </lineage>
</organism>
<dbReference type="OrthoDB" id="1109873at2"/>
<keyword evidence="5" id="KW-0998">Cell outer membrane</keyword>
<gene>
    <name evidence="8" type="ORF">BC781_11053</name>
</gene>
<evidence type="ECO:0000259" key="7">
    <source>
        <dbReference type="Pfam" id="PF14322"/>
    </source>
</evidence>
<protein>
    <submittedName>
        <fullName evidence="8">Putative outer membrane starch-binding protein</fullName>
    </submittedName>
</protein>
<dbReference type="GO" id="GO:0009279">
    <property type="term" value="C:cell outer membrane"/>
    <property type="evidence" value="ECO:0007669"/>
    <property type="project" value="UniProtKB-SubCell"/>
</dbReference>
<name>A0A315YY07_SEDFL</name>
<proteinExistence type="inferred from homology"/>
<keyword evidence="9" id="KW-1185">Reference proteome</keyword>
<dbReference type="InterPro" id="IPR011990">
    <property type="entry name" value="TPR-like_helical_dom_sf"/>
</dbReference>
<dbReference type="EMBL" id="QGDO01000010">
    <property type="protein sequence ID" value="PWJ35012.1"/>
    <property type="molecule type" value="Genomic_DNA"/>
</dbReference>
<dbReference type="PROSITE" id="PS50007">
    <property type="entry name" value="PIPLC_X_DOMAIN"/>
    <property type="match status" value="1"/>
</dbReference>
<comment type="similarity">
    <text evidence="2">Belongs to the SusD family.</text>
</comment>
<dbReference type="SUPFAM" id="SSF48452">
    <property type="entry name" value="TPR-like"/>
    <property type="match status" value="1"/>
</dbReference>
<evidence type="ECO:0000256" key="1">
    <source>
        <dbReference type="ARBA" id="ARBA00004442"/>
    </source>
</evidence>
<dbReference type="PROSITE" id="PS51257">
    <property type="entry name" value="PROKAR_LIPOPROTEIN"/>
    <property type="match status" value="1"/>
</dbReference>
<evidence type="ECO:0000256" key="2">
    <source>
        <dbReference type="ARBA" id="ARBA00006275"/>
    </source>
</evidence>
<sequence length="600" mass="69148">MKTLTKYIYLVGLLIGFSSCTEYLEEPDNSLLNEELIFGNYAGYQGFLDEAYYQIPDLFDWGIVGSPNWADHTIAKLGWGVQVAMGDNGLYRNNANSASASQHNFMYYNPNNRSEWDEKRGVWYGSIKGIRVANLAIDKIDQLVEATEEEKNYILGQAYFFRAFFHFELMQYYGGVPYVDKALTASDDQFLPRLSFKECAEKVVADFDEALKFLPETRPANEYGRIVKGMALGWKAKTLLFAASPWVQPDKKSYDLALAEEAAKTSLELIALGQNTGMYGLLPKEDYEKIWVSLDGNYPHTKEVIFFSPNHNTNSGQGYFANSIGRRFFPNHIAHGNRNAESPTQNLVEMFETANGLNIEDDPSWDPNSVARWENRDPRFHMNILHHGVEWIENPNNSRSNLKTLDLWNDGSTGGIDFSISDKSETGYLMRKFWPKGYNRFDDANYTNYRMIMPRLRLAEVYLWFAEAANQVGGPSKSYTVDGVSLTPIEAVNTIRRRIGHVDVHNSYLNQADFTKKIEQERSVELCFEGLRWMDLRRWYKAHLPENKIYRGIAFDQDLTNFREVVHAREKVFDEGRHYWFPFPDDQVQIYPGMSQNPGW</sequence>
<dbReference type="InterPro" id="IPR033985">
    <property type="entry name" value="SusD-like_N"/>
</dbReference>
<feature type="domain" description="RagB/SusD" evidence="6">
    <location>
        <begin position="302"/>
        <end position="600"/>
    </location>
</feature>
<dbReference type="InterPro" id="IPR012944">
    <property type="entry name" value="SusD_RagB_dom"/>
</dbReference>
<dbReference type="Proteomes" id="UP000245535">
    <property type="component" value="Unassembled WGS sequence"/>
</dbReference>
<comment type="caution">
    <text evidence="8">The sequence shown here is derived from an EMBL/GenBank/DDBJ whole genome shotgun (WGS) entry which is preliminary data.</text>
</comment>
<keyword evidence="3" id="KW-0732">Signal</keyword>
<dbReference type="Gene3D" id="1.25.40.390">
    <property type="match status" value="1"/>
</dbReference>
<evidence type="ECO:0000259" key="6">
    <source>
        <dbReference type="Pfam" id="PF07980"/>
    </source>
</evidence>
<evidence type="ECO:0000256" key="5">
    <source>
        <dbReference type="ARBA" id="ARBA00023237"/>
    </source>
</evidence>
<evidence type="ECO:0000256" key="4">
    <source>
        <dbReference type="ARBA" id="ARBA00023136"/>
    </source>
</evidence>
<feature type="domain" description="SusD-like N-terminal" evidence="7">
    <location>
        <begin position="96"/>
        <end position="219"/>
    </location>
</feature>
<dbReference type="Pfam" id="PF07980">
    <property type="entry name" value="SusD_RagB"/>
    <property type="match status" value="1"/>
</dbReference>
<dbReference type="AlphaFoldDB" id="A0A315YY07"/>